<gene>
    <name evidence="2" type="ordered locus">Terro_3167</name>
</gene>
<dbReference type="PANTHER" id="PTHR43102:SF2">
    <property type="entry name" value="GAF DOMAIN-CONTAINING PROTEIN"/>
    <property type="match status" value="1"/>
</dbReference>
<dbReference type="InterPro" id="IPR003018">
    <property type="entry name" value="GAF"/>
</dbReference>
<dbReference type="PANTHER" id="PTHR43102">
    <property type="entry name" value="SLR1143 PROTEIN"/>
    <property type="match status" value="1"/>
</dbReference>
<name>I3ZJH3_TERRK</name>
<organism evidence="2 3">
    <name type="scientific">Terriglobus roseus (strain DSM 18391 / NRRL B-41598 / KBS 63)</name>
    <dbReference type="NCBI Taxonomy" id="926566"/>
    <lineage>
        <taxon>Bacteria</taxon>
        <taxon>Pseudomonadati</taxon>
        <taxon>Acidobacteriota</taxon>
        <taxon>Terriglobia</taxon>
        <taxon>Terriglobales</taxon>
        <taxon>Acidobacteriaceae</taxon>
        <taxon>Terriglobus</taxon>
    </lineage>
</organism>
<dbReference type="KEGG" id="trs:Terro_3167"/>
<protein>
    <submittedName>
        <fullName evidence="2">GAF domain-containing protein</fullName>
    </submittedName>
</protein>
<proteinExistence type="predicted"/>
<accession>I3ZJH3</accession>
<evidence type="ECO:0000313" key="3">
    <source>
        <dbReference type="Proteomes" id="UP000006056"/>
    </source>
</evidence>
<keyword evidence="3" id="KW-1185">Reference proteome</keyword>
<evidence type="ECO:0000313" key="2">
    <source>
        <dbReference type="EMBL" id="AFL89391.1"/>
    </source>
</evidence>
<feature type="domain" description="GAF" evidence="1">
    <location>
        <begin position="33"/>
        <end position="174"/>
    </location>
</feature>
<dbReference type="eggNOG" id="COG2203">
    <property type="taxonomic scope" value="Bacteria"/>
</dbReference>
<sequence length="195" mass="21782">MRKSTVLPAEEPQLDQELARLEKLRSFAVLDSLPEQGYEDVTALASFICGTPISLISFVDEQRQWFKSEVGLGARETPRTQSFCANTISTRETLVVEDARTDPRFRDNPLVLGNPNIRFYAGAPIVQDGYVLGTVCVIDTVPRTLSLKQLAALESLARQVSMLLDQRKALMDAQHEAKRLADMKEDLFQIRSAAL</sequence>
<dbReference type="Gene3D" id="3.30.450.40">
    <property type="match status" value="1"/>
</dbReference>
<dbReference type="InterPro" id="IPR029016">
    <property type="entry name" value="GAF-like_dom_sf"/>
</dbReference>
<dbReference type="AlphaFoldDB" id="I3ZJH3"/>
<dbReference type="SUPFAM" id="SSF55781">
    <property type="entry name" value="GAF domain-like"/>
    <property type="match status" value="1"/>
</dbReference>
<evidence type="ECO:0000259" key="1">
    <source>
        <dbReference type="SMART" id="SM00065"/>
    </source>
</evidence>
<dbReference type="EMBL" id="CP003379">
    <property type="protein sequence ID" value="AFL89391.1"/>
    <property type="molecule type" value="Genomic_DNA"/>
</dbReference>
<dbReference type="Pfam" id="PF01590">
    <property type="entry name" value="GAF"/>
    <property type="match status" value="1"/>
</dbReference>
<dbReference type="HOGENOM" id="CLU_096802_1_0_0"/>
<dbReference type="Proteomes" id="UP000006056">
    <property type="component" value="Chromosome"/>
</dbReference>
<dbReference type="STRING" id="926566.Terro_3167"/>
<dbReference type="SMART" id="SM00065">
    <property type="entry name" value="GAF"/>
    <property type="match status" value="1"/>
</dbReference>
<reference evidence="2 3" key="1">
    <citation type="submission" date="2012-06" db="EMBL/GenBank/DDBJ databases">
        <title>Complete genome of Terriglobus roseus DSM 18391.</title>
        <authorList>
            <consortium name="US DOE Joint Genome Institute (JGI-PGF)"/>
            <person name="Lucas S."/>
            <person name="Copeland A."/>
            <person name="Lapidus A."/>
            <person name="Glavina del Rio T."/>
            <person name="Dalin E."/>
            <person name="Tice H."/>
            <person name="Bruce D."/>
            <person name="Goodwin L."/>
            <person name="Pitluck S."/>
            <person name="Peters L."/>
            <person name="Mikhailova N."/>
            <person name="Munk A.C.C."/>
            <person name="Kyrpides N."/>
            <person name="Mavromatis K."/>
            <person name="Ivanova N."/>
            <person name="Brettin T."/>
            <person name="Detter J.C."/>
            <person name="Han C."/>
            <person name="Larimer F."/>
            <person name="Land M."/>
            <person name="Hauser L."/>
            <person name="Markowitz V."/>
            <person name="Cheng J.-F."/>
            <person name="Hugenholtz P."/>
            <person name="Woyke T."/>
            <person name="Wu D."/>
            <person name="Brambilla E."/>
            <person name="Klenk H.-P."/>
            <person name="Eisen J.A."/>
        </authorList>
    </citation>
    <scope>NUCLEOTIDE SEQUENCE [LARGE SCALE GENOMIC DNA]</scope>
    <source>
        <strain evidence="3">DSM 18391 / NRRL B-41598 / KBS 63</strain>
    </source>
</reference>